<evidence type="ECO:0000313" key="1">
    <source>
        <dbReference type="EMBL" id="EPY30102.1"/>
    </source>
</evidence>
<protein>
    <submittedName>
        <fullName evidence="1">Uncharacterized protein</fullName>
    </submittedName>
</protein>
<sequence length="405" mass="45999">MFRHRALRLAVVASNATRISTDGSLRPPYATDGGSIPVYSMVHGLIQKRFWVFRNASWCDLCKEPVALWVNHMGRKDHALMDQHYSALVEFPRRWNPEALLGGFAAALGVDIGAYQRHYAHVDHARRVELYAMLRELEREGMLFFGDPRQTFLARQQGGLRGLDHQGALVLHRYLMGPFMRLYPDGHIQDYSNLLDFVSCSYNMETVYDLCAMHTLDTIAIKSNIRPSSPVAMGLGGAAASASAGSGFEQQAVAGAEERSKEEEAEAFSRKAVFVRQIMGQLRWLTLPEQAHPAGYTFPPYTITLGEICLKALIVEIIMARLCEYMVRAEPVWRDFGYERKRIDARQMGDGADVLPTPIHYAYRPMSPKMDDLYSTHEGKMEEELRQTMRRKEILIPEALRAQRE</sequence>
<dbReference type="EMBL" id="ATMH01004235">
    <property type="protein sequence ID" value="EPY30102.1"/>
    <property type="molecule type" value="Genomic_DNA"/>
</dbReference>
<reference evidence="1 2" key="1">
    <citation type="journal article" date="2013" name="PLoS ONE">
        <title>Predicting the Proteins of Angomonas deanei, Strigomonas culicis and Their Respective Endosymbionts Reveals New Aspects of the Trypanosomatidae Family.</title>
        <authorList>
            <person name="Motta M.C."/>
            <person name="Martins A.C."/>
            <person name="de Souza S.S."/>
            <person name="Catta-Preta C.M."/>
            <person name="Silva R."/>
            <person name="Klein C.C."/>
            <person name="de Almeida L.G."/>
            <person name="de Lima Cunha O."/>
            <person name="Ciapina L.P."/>
            <person name="Brocchi M."/>
            <person name="Colabardini A.C."/>
            <person name="de Araujo Lima B."/>
            <person name="Machado C.R."/>
            <person name="de Almeida Soares C.M."/>
            <person name="Probst C.M."/>
            <person name="de Menezes C.B."/>
            <person name="Thompson C.E."/>
            <person name="Bartholomeu D.C."/>
            <person name="Gradia D.F."/>
            <person name="Pavoni D.P."/>
            <person name="Grisard E.C."/>
            <person name="Fantinatti-Garboggini F."/>
            <person name="Marchini F.K."/>
            <person name="Rodrigues-Luiz G.F."/>
            <person name="Wagner G."/>
            <person name="Goldman G.H."/>
            <person name="Fietto J.L."/>
            <person name="Elias M.C."/>
            <person name="Goldman M.H."/>
            <person name="Sagot M.F."/>
            <person name="Pereira M."/>
            <person name="Stoco P.H."/>
            <person name="de Mendonca-Neto R.P."/>
            <person name="Teixeira S.M."/>
            <person name="Maciel T.E."/>
            <person name="de Oliveira Mendes T.A."/>
            <person name="Urmenyi T.P."/>
            <person name="de Souza W."/>
            <person name="Schenkman S."/>
            <person name="de Vasconcelos A.T."/>
        </authorList>
    </citation>
    <scope>NUCLEOTIDE SEQUENCE [LARGE SCALE GENOMIC DNA]</scope>
</reference>
<dbReference type="Proteomes" id="UP000015354">
    <property type="component" value="Unassembled WGS sequence"/>
</dbReference>
<dbReference type="CDD" id="cd23721">
    <property type="entry name" value="ZF_RNaseIII_KREPB7"/>
    <property type="match status" value="1"/>
</dbReference>
<proteinExistence type="predicted"/>
<name>S9UH56_9TRYP</name>
<accession>S9UH56</accession>
<gene>
    <name evidence="1" type="ORF">STCU_04235</name>
</gene>
<dbReference type="OrthoDB" id="264043at2759"/>
<organism evidence="1 2">
    <name type="scientific">Strigomonas culicis</name>
    <dbReference type="NCBI Taxonomy" id="28005"/>
    <lineage>
        <taxon>Eukaryota</taxon>
        <taxon>Discoba</taxon>
        <taxon>Euglenozoa</taxon>
        <taxon>Kinetoplastea</taxon>
        <taxon>Metakinetoplastina</taxon>
        <taxon>Trypanosomatida</taxon>
        <taxon>Trypanosomatidae</taxon>
        <taxon>Strigomonadinae</taxon>
        <taxon>Strigomonas</taxon>
    </lineage>
</organism>
<keyword evidence="2" id="KW-1185">Reference proteome</keyword>
<comment type="caution">
    <text evidence="1">The sequence shown here is derived from an EMBL/GenBank/DDBJ whole genome shotgun (WGS) entry which is preliminary data.</text>
</comment>
<evidence type="ECO:0000313" key="2">
    <source>
        <dbReference type="Proteomes" id="UP000015354"/>
    </source>
</evidence>
<dbReference type="AlphaFoldDB" id="S9UH56"/>